<name>A0AAW2N2B7_9LAMI</name>
<reference evidence="4" key="1">
    <citation type="submission" date="2020-06" db="EMBL/GenBank/DDBJ databases">
        <authorList>
            <person name="Li T."/>
            <person name="Hu X."/>
            <person name="Zhang T."/>
            <person name="Song X."/>
            <person name="Zhang H."/>
            <person name="Dai N."/>
            <person name="Sheng W."/>
            <person name="Hou X."/>
            <person name="Wei L."/>
        </authorList>
    </citation>
    <scope>NUCLEOTIDE SEQUENCE</scope>
    <source>
        <strain evidence="4">KEN8</strain>
        <tissue evidence="4">Leaf</tissue>
    </source>
</reference>
<evidence type="ECO:0000313" key="4">
    <source>
        <dbReference type="EMBL" id="KAL0337874.1"/>
    </source>
</evidence>
<accession>A0AAW2N2B7</accession>
<protein>
    <submittedName>
        <fullName evidence="4">Disease resistance RPP13-like protein 1</fullName>
    </submittedName>
</protein>
<dbReference type="InterPro" id="IPR044974">
    <property type="entry name" value="Disease_R_plants"/>
</dbReference>
<dbReference type="EMBL" id="JACGWM010000012">
    <property type="protein sequence ID" value="KAL0337874.1"/>
    <property type="molecule type" value="Genomic_DNA"/>
</dbReference>
<reference evidence="4" key="2">
    <citation type="journal article" date="2024" name="Plant">
        <title>Genomic evolution and insights into agronomic trait innovations of Sesamum species.</title>
        <authorList>
            <person name="Miao H."/>
            <person name="Wang L."/>
            <person name="Qu L."/>
            <person name="Liu H."/>
            <person name="Sun Y."/>
            <person name="Le M."/>
            <person name="Wang Q."/>
            <person name="Wei S."/>
            <person name="Zheng Y."/>
            <person name="Lin W."/>
            <person name="Duan Y."/>
            <person name="Cao H."/>
            <person name="Xiong S."/>
            <person name="Wang X."/>
            <person name="Wei L."/>
            <person name="Li C."/>
            <person name="Ma Q."/>
            <person name="Ju M."/>
            <person name="Zhao R."/>
            <person name="Li G."/>
            <person name="Mu C."/>
            <person name="Tian Q."/>
            <person name="Mei H."/>
            <person name="Zhang T."/>
            <person name="Gao T."/>
            <person name="Zhang H."/>
        </authorList>
    </citation>
    <scope>NUCLEOTIDE SEQUENCE</scope>
    <source>
        <strain evidence="4">KEN8</strain>
    </source>
</reference>
<gene>
    <name evidence="4" type="ORF">Scaly_2062500</name>
</gene>
<dbReference type="PANTHER" id="PTHR23155">
    <property type="entry name" value="DISEASE RESISTANCE PROTEIN RP"/>
    <property type="match status" value="1"/>
</dbReference>
<dbReference type="Gene3D" id="1.10.10.10">
    <property type="entry name" value="Winged helix-like DNA-binding domain superfamily/Winged helix DNA-binding domain"/>
    <property type="match status" value="1"/>
</dbReference>
<keyword evidence="2" id="KW-0067">ATP-binding</keyword>
<organism evidence="4">
    <name type="scientific">Sesamum calycinum</name>
    <dbReference type="NCBI Taxonomy" id="2727403"/>
    <lineage>
        <taxon>Eukaryota</taxon>
        <taxon>Viridiplantae</taxon>
        <taxon>Streptophyta</taxon>
        <taxon>Embryophyta</taxon>
        <taxon>Tracheophyta</taxon>
        <taxon>Spermatophyta</taxon>
        <taxon>Magnoliopsida</taxon>
        <taxon>eudicotyledons</taxon>
        <taxon>Gunneridae</taxon>
        <taxon>Pentapetalae</taxon>
        <taxon>asterids</taxon>
        <taxon>lamiids</taxon>
        <taxon>Lamiales</taxon>
        <taxon>Pedaliaceae</taxon>
        <taxon>Sesamum</taxon>
    </lineage>
</organism>
<keyword evidence="1" id="KW-0547">Nucleotide-binding</keyword>
<dbReference type="GO" id="GO:0098542">
    <property type="term" value="P:defense response to other organism"/>
    <property type="evidence" value="ECO:0007669"/>
    <property type="project" value="TreeGrafter"/>
</dbReference>
<feature type="domain" description="Disease resistance protein winged helix" evidence="3">
    <location>
        <begin position="44"/>
        <end position="111"/>
    </location>
</feature>
<proteinExistence type="predicted"/>
<dbReference type="PANTHER" id="PTHR23155:SF1221">
    <property type="entry name" value="OS11G0481150 PROTEIN"/>
    <property type="match status" value="1"/>
</dbReference>
<evidence type="ECO:0000256" key="1">
    <source>
        <dbReference type="ARBA" id="ARBA00022741"/>
    </source>
</evidence>
<comment type="caution">
    <text evidence="4">The sequence shown here is derived from an EMBL/GenBank/DDBJ whole genome shotgun (WGS) entry which is preliminary data.</text>
</comment>
<dbReference type="AlphaFoldDB" id="A0AAW2N2B7"/>
<evidence type="ECO:0000256" key="2">
    <source>
        <dbReference type="ARBA" id="ARBA00022840"/>
    </source>
</evidence>
<dbReference type="InterPro" id="IPR058922">
    <property type="entry name" value="WHD_DRP"/>
</dbReference>
<evidence type="ECO:0000259" key="3">
    <source>
        <dbReference type="Pfam" id="PF23559"/>
    </source>
</evidence>
<dbReference type="Pfam" id="PF23559">
    <property type="entry name" value="WHD_DRP"/>
    <property type="match status" value="1"/>
</dbReference>
<sequence length="122" mass="14806">MLRDEEERHSILESELWDMPQTVLMLSYVHLPAHLRRCFAYCSIFHQNHEFEVEEPVLLWMAEGFIQPTGARRLEDLGADYFHDLYSISFFQQYKNTLNKTIYKMYDLIHDYPCADLRLYRH</sequence>
<dbReference type="InterPro" id="IPR036388">
    <property type="entry name" value="WH-like_DNA-bd_sf"/>
</dbReference>